<evidence type="ECO:0000313" key="2">
    <source>
        <dbReference type="EMBL" id="KZT66464.1"/>
    </source>
</evidence>
<name>A0A165N3J2_9APHY</name>
<keyword evidence="3" id="KW-1185">Reference proteome</keyword>
<feature type="region of interest" description="Disordered" evidence="1">
    <location>
        <begin position="1"/>
        <end position="90"/>
    </location>
</feature>
<dbReference type="EMBL" id="KV429088">
    <property type="protein sequence ID" value="KZT66464.1"/>
    <property type="molecule type" value="Genomic_DNA"/>
</dbReference>
<accession>A0A165N3J2</accession>
<evidence type="ECO:0000256" key="1">
    <source>
        <dbReference type="SAM" id="MobiDB-lite"/>
    </source>
</evidence>
<dbReference type="Proteomes" id="UP000076727">
    <property type="component" value="Unassembled WGS sequence"/>
</dbReference>
<gene>
    <name evidence="2" type="ORF">DAEQUDRAFT_730159</name>
</gene>
<protein>
    <submittedName>
        <fullName evidence="2">Uncharacterized protein</fullName>
    </submittedName>
</protein>
<organism evidence="2 3">
    <name type="scientific">Daedalea quercina L-15889</name>
    <dbReference type="NCBI Taxonomy" id="1314783"/>
    <lineage>
        <taxon>Eukaryota</taxon>
        <taxon>Fungi</taxon>
        <taxon>Dikarya</taxon>
        <taxon>Basidiomycota</taxon>
        <taxon>Agaricomycotina</taxon>
        <taxon>Agaricomycetes</taxon>
        <taxon>Polyporales</taxon>
        <taxon>Fomitopsis</taxon>
    </lineage>
</organism>
<proteinExistence type="predicted"/>
<dbReference type="AlphaFoldDB" id="A0A165N3J2"/>
<reference evidence="2 3" key="1">
    <citation type="journal article" date="2016" name="Mol. Biol. Evol.">
        <title>Comparative Genomics of Early-Diverging Mushroom-Forming Fungi Provides Insights into the Origins of Lignocellulose Decay Capabilities.</title>
        <authorList>
            <person name="Nagy L.G."/>
            <person name="Riley R."/>
            <person name="Tritt A."/>
            <person name="Adam C."/>
            <person name="Daum C."/>
            <person name="Floudas D."/>
            <person name="Sun H."/>
            <person name="Yadav J.S."/>
            <person name="Pangilinan J."/>
            <person name="Larsson K.H."/>
            <person name="Matsuura K."/>
            <person name="Barry K."/>
            <person name="Labutti K."/>
            <person name="Kuo R."/>
            <person name="Ohm R.A."/>
            <person name="Bhattacharya S.S."/>
            <person name="Shirouzu T."/>
            <person name="Yoshinaga Y."/>
            <person name="Martin F.M."/>
            <person name="Grigoriev I.V."/>
            <person name="Hibbett D.S."/>
        </authorList>
    </citation>
    <scope>NUCLEOTIDE SEQUENCE [LARGE SCALE GENOMIC DNA]</scope>
    <source>
        <strain evidence="2 3">L-15889</strain>
    </source>
</reference>
<sequence length="120" mass="13434">MQSRAWSQPLADAANSSEYETALRVPVRRPPSTVHRPGRRFHPTDLLPMEPLRADRRHVHSAPLAPAPAPAPPRVDSTPHPRPPSSRRPCNACMHACIRPRVRSRPAGRACLRRQSLAHF</sequence>
<evidence type="ECO:0000313" key="3">
    <source>
        <dbReference type="Proteomes" id="UP000076727"/>
    </source>
</evidence>